<dbReference type="Pfam" id="PF00400">
    <property type="entry name" value="WD40"/>
    <property type="match status" value="2"/>
</dbReference>
<dbReference type="PANTHER" id="PTHR12442">
    <property type="entry name" value="DYNEIN INTERMEDIATE CHAIN"/>
    <property type="match status" value="1"/>
</dbReference>
<keyword evidence="12" id="KW-0175">Coiled coil</keyword>
<keyword evidence="6" id="KW-0677">Repeat</keyword>
<evidence type="ECO:0000256" key="6">
    <source>
        <dbReference type="ARBA" id="ARBA00022737"/>
    </source>
</evidence>
<proteinExistence type="inferred from homology"/>
<evidence type="ECO:0000256" key="12">
    <source>
        <dbReference type="SAM" id="Coils"/>
    </source>
</evidence>
<protein>
    <submittedName>
        <fullName evidence="14">Uncharacterized protein</fullName>
    </submittedName>
</protein>
<dbReference type="GO" id="GO:0005874">
    <property type="term" value="C:microtubule"/>
    <property type="evidence" value="ECO:0007669"/>
    <property type="project" value="UniProtKB-KW"/>
</dbReference>
<dbReference type="InterPro" id="IPR036322">
    <property type="entry name" value="WD40_repeat_dom_sf"/>
</dbReference>
<comment type="similarity">
    <text evidence="2">Belongs to the dynein intermediate chain family.</text>
</comment>
<keyword evidence="3" id="KW-0963">Cytoplasm</keyword>
<feature type="region of interest" description="Disordered" evidence="13">
    <location>
        <begin position="104"/>
        <end position="125"/>
    </location>
</feature>
<evidence type="ECO:0000256" key="2">
    <source>
        <dbReference type="ARBA" id="ARBA00011059"/>
    </source>
</evidence>
<sequence length="1220" mass="142060">MATMEEGLSTMKKIKSNMSKLCFNRSNKLNGDFKDDQIEIILDNKNITPKPIYFNFQEAEAKKSFDQIDYLLKQFDDKNEFIDEKGSSTKATDEANKIGAIIDGEPKRGLGEQDSVEAENEEGGPKDIQYEEDILKSYDEIRLSESETINLLNIPNMLNDMEEEKEATEEKNQRYEKLINNDESNYICKTMQTLNVFRKNKDVYVSTINKQNRSSQTNLHELHKLTIRNPSDISELLHKKFLKYRNKKLKKIMDEYGDSLNINERVILKKNMWVQIVDKNVVDNKQTTIIPKSFYKSKKNNTSLFNTLFSTKNMSRTLSNKSRTFRTRSKFKNMKTMKFLTSSFSEDEYLIKSIIKKKREQTDASPETPEDTGDSANIIPWKINNQKKNLNRGSFVHILKNMEKYVVQNVYYYEQMLYKNIHLSYLNDRRKNNKVKMFDGETYDALTNPNINYRRKKKIIRMKIKMNFKKTINFYKINKFVDIASKEEMLEQRSAPPMNGGPQWATHLDLLKRVAVLSKGKKKKIRRQISSGKLRTQIRKRAARRTGKGVLNKVPNQEEDQTEKTAETQADDKKAPEPVCTANEPNKTEHDKTEGEHQIFDIIANEESNEDKIKKISTLILDDVLKNNCNDEKKKQILEKENIEKKKISYVLRKKEKFTSIKGNRIKFVSEVRQDDGMFMCDDDDHFMCKDDMQNDYNAYMEEYTEKGDTHGKANNSNHLYKLKGKKYIKNISIDKLFQFHYNKLEKIVTSIDTNKFYEDYITASYSNTLDIGSFHNSKGNVAIFSYINPTYPLRLYDVNSSVLKIMYSNNNPNLLVATLSNGHINIYDTRNRDQLAVLKSTSIKSYHNCFEPIYDICFKCNYMGNNTEESIFYSAHENGYVYQWTIEKELKNKEILYLKNKKNDLYQGLSSVFENKNLSNKPFNSSLTCIDIDNYMNHDEDFIISNIKKEDATHIGDKQMRYDNSGENIPNCDIQEPSEGAPDNTASHEAGANGAAAMVDAAGEHYVKSISREEELLNHYKNITENIIDKKIKQTHSYYYLGTKNGLIYRCNSCYQKSYLNYYVAHFGAVNKIKINKFDHDIFLSAGEDCTIKLWHKFSNKQITTFKSKNSFSSINDILWMPNNSTSFFCCSNDGRVELWDFNFLSKDPLIIFYPNVVEASKTICLKMFNKKDILLCGDNLANVSMIKINNLVDMGLDDYQQKIKLTECLKCLDTYDYF</sequence>
<dbReference type="GO" id="GO:0003341">
    <property type="term" value="P:cilium movement"/>
    <property type="evidence" value="ECO:0007669"/>
    <property type="project" value="TreeGrafter"/>
</dbReference>
<keyword evidence="15" id="KW-1185">Reference proteome</keyword>
<comment type="subcellular location">
    <subcellularLocation>
        <location evidence="1">Cytoplasm</location>
        <location evidence="1">Cytoskeleton</location>
        <location evidence="1">Cilium axoneme</location>
    </subcellularLocation>
</comment>
<dbReference type="GO" id="GO:0036157">
    <property type="term" value="C:outer dynein arm"/>
    <property type="evidence" value="ECO:0007669"/>
    <property type="project" value="TreeGrafter"/>
</dbReference>
<keyword evidence="4 11" id="KW-0853">WD repeat</keyword>
<keyword evidence="9" id="KW-0206">Cytoskeleton</keyword>
<feature type="compositionally biased region" description="Basic and acidic residues" evidence="13">
    <location>
        <begin position="586"/>
        <end position="595"/>
    </location>
</feature>
<feature type="repeat" description="WD" evidence="11">
    <location>
        <begin position="1064"/>
        <end position="1106"/>
    </location>
</feature>
<dbReference type="VEuPathDB" id="PlasmoDB:C922_00679"/>
<dbReference type="RefSeq" id="XP_008814514.1">
    <property type="nucleotide sequence ID" value="XM_008816292.1"/>
</dbReference>
<dbReference type="GO" id="GO:0045503">
    <property type="term" value="F:dynein light chain binding"/>
    <property type="evidence" value="ECO:0007669"/>
    <property type="project" value="TreeGrafter"/>
</dbReference>
<evidence type="ECO:0000256" key="5">
    <source>
        <dbReference type="ARBA" id="ARBA00022701"/>
    </source>
</evidence>
<dbReference type="SMART" id="SM00320">
    <property type="entry name" value="WD40"/>
    <property type="match status" value="3"/>
</dbReference>
<evidence type="ECO:0000256" key="13">
    <source>
        <dbReference type="SAM" id="MobiDB-lite"/>
    </source>
</evidence>
<evidence type="ECO:0000313" key="14">
    <source>
        <dbReference type="EMBL" id="EUD68988.1"/>
    </source>
</evidence>
<dbReference type="Gene3D" id="2.130.10.10">
    <property type="entry name" value="YVTN repeat-like/Quinoprotein amine dehydrogenase"/>
    <property type="match status" value="2"/>
</dbReference>
<feature type="coiled-coil region" evidence="12">
    <location>
        <begin position="158"/>
        <end position="185"/>
    </location>
</feature>
<name>W7ACD1_9APIC</name>
<feature type="region of interest" description="Disordered" evidence="13">
    <location>
        <begin position="533"/>
        <end position="595"/>
    </location>
</feature>
<keyword evidence="5" id="KW-0493">Microtubule</keyword>
<evidence type="ECO:0000256" key="4">
    <source>
        <dbReference type="ARBA" id="ARBA00022574"/>
    </source>
</evidence>
<dbReference type="PANTHER" id="PTHR12442:SF11">
    <property type="entry name" value="DYNEIN AXONEMAL INTERMEDIATE CHAIN 1"/>
    <property type="match status" value="1"/>
</dbReference>
<accession>W7ACD1</accession>
<dbReference type="EMBL" id="KI965461">
    <property type="protein sequence ID" value="EUD68988.1"/>
    <property type="molecule type" value="Genomic_DNA"/>
</dbReference>
<dbReference type="AlphaFoldDB" id="W7ACD1"/>
<evidence type="ECO:0000313" key="15">
    <source>
        <dbReference type="Proteomes" id="UP000030640"/>
    </source>
</evidence>
<dbReference type="Proteomes" id="UP000030640">
    <property type="component" value="Unassembled WGS sequence"/>
</dbReference>
<dbReference type="PROSITE" id="PS50082">
    <property type="entry name" value="WD_REPEATS_2"/>
    <property type="match status" value="1"/>
</dbReference>
<dbReference type="SUPFAM" id="SSF50978">
    <property type="entry name" value="WD40 repeat-like"/>
    <property type="match status" value="1"/>
</dbReference>
<feature type="compositionally biased region" description="Basic and acidic residues" evidence="13">
    <location>
        <begin position="562"/>
        <end position="576"/>
    </location>
</feature>
<evidence type="ECO:0000256" key="8">
    <source>
        <dbReference type="ARBA" id="ARBA00023175"/>
    </source>
</evidence>
<reference evidence="14 15" key="1">
    <citation type="submission" date="2013-02" db="EMBL/GenBank/DDBJ databases">
        <title>The Genome Sequence of Plasmodium inui San Antonio 1.</title>
        <authorList>
            <consortium name="The Broad Institute Genome Sequencing Platform"/>
            <consortium name="The Broad Institute Genome Sequencing Center for Infectious Disease"/>
            <person name="Neafsey D."/>
            <person name="Cheeseman I."/>
            <person name="Volkman S."/>
            <person name="Adams J."/>
            <person name="Walker B."/>
            <person name="Young S.K."/>
            <person name="Zeng Q."/>
            <person name="Gargeya S."/>
            <person name="Fitzgerald M."/>
            <person name="Haas B."/>
            <person name="Abouelleil A."/>
            <person name="Alvarado L."/>
            <person name="Arachchi H.M."/>
            <person name="Berlin A.M."/>
            <person name="Chapman S.B."/>
            <person name="Dewar J."/>
            <person name="Goldberg J."/>
            <person name="Griggs A."/>
            <person name="Gujja S."/>
            <person name="Hansen M."/>
            <person name="Howarth C."/>
            <person name="Imamovic A."/>
            <person name="Larimer J."/>
            <person name="McCowan C."/>
            <person name="Murphy C."/>
            <person name="Neiman D."/>
            <person name="Pearson M."/>
            <person name="Priest M."/>
            <person name="Roberts A."/>
            <person name="Saif S."/>
            <person name="Shea T."/>
            <person name="Sisk P."/>
            <person name="Sykes S."/>
            <person name="Wortman J."/>
            <person name="Nusbaum C."/>
            <person name="Birren B."/>
        </authorList>
    </citation>
    <scope>NUCLEOTIDE SEQUENCE [LARGE SCALE GENOMIC DNA]</scope>
    <source>
        <strain evidence="14 15">San Antonio 1</strain>
    </source>
</reference>
<keyword evidence="8" id="KW-0505">Motor protein</keyword>
<dbReference type="GO" id="GO:0045504">
    <property type="term" value="F:dynein heavy chain binding"/>
    <property type="evidence" value="ECO:0007669"/>
    <property type="project" value="TreeGrafter"/>
</dbReference>
<keyword evidence="7" id="KW-0243">Dynein</keyword>
<dbReference type="GO" id="GO:0036158">
    <property type="term" value="P:outer dynein arm assembly"/>
    <property type="evidence" value="ECO:0007669"/>
    <property type="project" value="TreeGrafter"/>
</dbReference>
<dbReference type="GeneID" id="20035953"/>
<evidence type="ECO:0000256" key="1">
    <source>
        <dbReference type="ARBA" id="ARBA00004430"/>
    </source>
</evidence>
<evidence type="ECO:0000256" key="11">
    <source>
        <dbReference type="PROSITE-ProRule" id="PRU00221"/>
    </source>
</evidence>
<dbReference type="InterPro" id="IPR015943">
    <property type="entry name" value="WD40/YVTN_repeat-like_dom_sf"/>
</dbReference>
<dbReference type="InterPro" id="IPR050687">
    <property type="entry name" value="Dynein_IC"/>
</dbReference>
<dbReference type="OrthoDB" id="366230at2759"/>
<evidence type="ECO:0000256" key="3">
    <source>
        <dbReference type="ARBA" id="ARBA00022490"/>
    </source>
</evidence>
<dbReference type="InterPro" id="IPR001680">
    <property type="entry name" value="WD40_rpt"/>
</dbReference>
<evidence type="ECO:0000256" key="7">
    <source>
        <dbReference type="ARBA" id="ARBA00023017"/>
    </source>
</evidence>
<evidence type="ECO:0000256" key="9">
    <source>
        <dbReference type="ARBA" id="ARBA00023212"/>
    </source>
</evidence>
<organism evidence="14 15">
    <name type="scientific">Plasmodium inui San Antonio 1</name>
    <dbReference type="NCBI Taxonomy" id="1237626"/>
    <lineage>
        <taxon>Eukaryota</taxon>
        <taxon>Sar</taxon>
        <taxon>Alveolata</taxon>
        <taxon>Apicomplexa</taxon>
        <taxon>Aconoidasida</taxon>
        <taxon>Haemosporida</taxon>
        <taxon>Plasmodiidae</taxon>
        <taxon>Plasmodium</taxon>
        <taxon>Plasmodium (Plasmodium)</taxon>
    </lineage>
</organism>
<evidence type="ECO:0000256" key="10">
    <source>
        <dbReference type="ARBA" id="ARBA00023273"/>
    </source>
</evidence>
<gene>
    <name evidence="14" type="ORF">C922_00679</name>
</gene>
<feature type="compositionally biased region" description="Basic residues" evidence="13">
    <location>
        <begin position="536"/>
        <end position="547"/>
    </location>
</feature>
<keyword evidence="10" id="KW-0966">Cell projection</keyword>